<name>A0A917RP38_9ACTN</name>
<reference evidence="3" key="1">
    <citation type="journal article" date="2014" name="Int. J. Syst. Evol. Microbiol.">
        <title>Complete genome sequence of Corynebacterium casei LMG S-19264T (=DSM 44701T), isolated from a smear-ripened cheese.</title>
        <authorList>
            <consortium name="US DOE Joint Genome Institute (JGI-PGF)"/>
            <person name="Walter F."/>
            <person name="Albersmeier A."/>
            <person name="Kalinowski J."/>
            <person name="Ruckert C."/>
        </authorList>
    </citation>
    <scope>NUCLEOTIDE SEQUENCE</scope>
    <source>
        <strain evidence="3">JCM 3035</strain>
    </source>
</reference>
<keyword evidence="4" id="KW-1185">Reference proteome</keyword>
<evidence type="ECO:0000256" key="1">
    <source>
        <dbReference type="SAM" id="MobiDB-lite"/>
    </source>
</evidence>
<accession>A0A917RP38</accession>
<sequence>MEQVEGLTRRHGRWTERLRSALCSLGLALAGRAGGRLAELLGIPVSRSTVLGMVHALPAPTPPPPTAVGVDEYAMRKGRVYGTVLVDVETRRPVELLPEREPETLAAWLARHPQIKVICRDRAPFYAEGATLGAPQALQVADRWHLWHNLGQAVERCVSQHRTCWRAAPSAAEPSQEPAAEETPTSPWPTGHRFADRIRARHAQVHAFWKPDTAAARSNVSSA</sequence>
<evidence type="ECO:0000259" key="2">
    <source>
        <dbReference type="Pfam" id="PF01610"/>
    </source>
</evidence>
<dbReference type="PANTHER" id="PTHR33498:SF1">
    <property type="entry name" value="TRANSPOSASE FOR INSERTION SEQUENCE ELEMENT IS1557"/>
    <property type="match status" value="1"/>
</dbReference>
<dbReference type="AlphaFoldDB" id="A0A917RP38"/>
<feature type="compositionally biased region" description="Low complexity" evidence="1">
    <location>
        <begin position="168"/>
        <end position="185"/>
    </location>
</feature>
<feature type="region of interest" description="Disordered" evidence="1">
    <location>
        <begin position="168"/>
        <end position="194"/>
    </location>
</feature>
<dbReference type="PANTHER" id="PTHR33498">
    <property type="entry name" value="TRANSPOSASE FOR INSERTION SEQUENCE ELEMENT IS1557"/>
    <property type="match status" value="1"/>
</dbReference>
<comment type="caution">
    <text evidence="3">The sequence shown here is derived from an EMBL/GenBank/DDBJ whole genome shotgun (WGS) entry which is preliminary data.</text>
</comment>
<evidence type="ECO:0000313" key="3">
    <source>
        <dbReference type="EMBL" id="GGL16822.1"/>
    </source>
</evidence>
<reference evidence="3" key="2">
    <citation type="submission" date="2020-09" db="EMBL/GenBank/DDBJ databases">
        <authorList>
            <person name="Sun Q."/>
            <person name="Ohkuma M."/>
        </authorList>
    </citation>
    <scope>NUCLEOTIDE SEQUENCE</scope>
    <source>
        <strain evidence="3">JCM 3035</strain>
    </source>
</reference>
<proteinExistence type="predicted"/>
<dbReference type="EMBL" id="BMPQ01000057">
    <property type="protein sequence ID" value="GGL16822.1"/>
    <property type="molecule type" value="Genomic_DNA"/>
</dbReference>
<evidence type="ECO:0000313" key="4">
    <source>
        <dbReference type="Proteomes" id="UP000637788"/>
    </source>
</evidence>
<gene>
    <name evidence="3" type="ORF">GCM10010094_92040</name>
</gene>
<dbReference type="InterPro" id="IPR047951">
    <property type="entry name" value="Transpos_ISL3"/>
</dbReference>
<protein>
    <recommendedName>
        <fullName evidence="2">Transposase IS204/IS1001/IS1096/IS1165 DDE domain-containing protein</fullName>
    </recommendedName>
</protein>
<dbReference type="Proteomes" id="UP000637788">
    <property type="component" value="Unassembled WGS sequence"/>
</dbReference>
<dbReference type="Pfam" id="PF01610">
    <property type="entry name" value="DDE_Tnp_ISL3"/>
    <property type="match status" value="1"/>
</dbReference>
<organism evidence="3 4">
    <name type="scientific">Streptomyces flaveus</name>
    <dbReference type="NCBI Taxonomy" id="66370"/>
    <lineage>
        <taxon>Bacteria</taxon>
        <taxon>Bacillati</taxon>
        <taxon>Actinomycetota</taxon>
        <taxon>Actinomycetes</taxon>
        <taxon>Kitasatosporales</taxon>
        <taxon>Streptomycetaceae</taxon>
        <taxon>Streptomyces</taxon>
        <taxon>Streptomyces aurantiacus group</taxon>
    </lineage>
</organism>
<dbReference type="InterPro" id="IPR002560">
    <property type="entry name" value="Transposase_DDE"/>
</dbReference>
<feature type="domain" description="Transposase IS204/IS1001/IS1096/IS1165 DDE" evidence="2">
    <location>
        <begin position="68"/>
        <end position="162"/>
    </location>
</feature>